<evidence type="ECO:0000259" key="7">
    <source>
        <dbReference type="PROSITE" id="PS50109"/>
    </source>
</evidence>
<dbReference type="PANTHER" id="PTHR43711:SF1">
    <property type="entry name" value="HISTIDINE KINASE 1"/>
    <property type="match status" value="1"/>
</dbReference>
<evidence type="ECO:0000313" key="9">
    <source>
        <dbReference type="Proteomes" id="UP000011577"/>
    </source>
</evidence>
<dbReference type="PRINTS" id="PR00344">
    <property type="entry name" value="BCTRLSENSOR"/>
</dbReference>
<dbReference type="GO" id="GO:0000160">
    <property type="term" value="P:phosphorelay signal transduction system"/>
    <property type="evidence" value="ECO:0007669"/>
    <property type="project" value="UniProtKB-KW"/>
</dbReference>
<dbReference type="CDD" id="cd00075">
    <property type="entry name" value="HATPase"/>
    <property type="match status" value="1"/>
</dbReference>
<dbReference type="SUPFAM" id="SSF55874">
    <property type="entry name" value="ATPase domain of HSP90 chaperone/DNA topoisomerase II/histidine kinase"/>
    <property type="match status" value="1"/>
</dbReference>
<dbReference type="GO" id="GO:0004673">
    <property type="term" value="F:protein histidine kinase activity"/>
    <property type="evidence" value="ECO:0007669"/>
    <property type="project" value="UniProtKB-EC"/>
</dbReference>
<evidence type="ECO:0000256" key="3">
    <source>
        <dbReference type="ARBA" id="ARBA00022679"/>
    </source>
</evidence>
<feature type="domain" description="Histidine kinase" evidence="7">
    <location>
        <begin position="1"/>
        <end position="147"/>
    </location>
</feature>
<dbReference type="Proteomes" id="UP000011577">
    <property type="component" value="Unassembled WGS sequence"/>
</dbReference>
<dbReference type="EMBL" id="AOLL01000007">
    <property type="protein sequence ID" value="ELZ94382.1"/>
    <property type="molecule type" value="Genomic_DNA"/>
</dbReference>
<dbReference type="PANTHER" id="PTHR43711">
    <property type="entry name" value="TWO-COMPONENT HISTIDINE KINASE"/>
    <property type="match status" value="1"/>
</dbReference>
<accession>M0IE87</accession>
<comment type="caution">
    <text evidence="8">The sequence shown here is derived from an EMBL/GenBank/DDBJ whole genome shotgun (WGS) entry which is preliminary data.</text>
</comment>
<feature type="region of interest" description="Disordered" evidence="6">
    <location>
        <begin position="38"/>
        <end position="66"/>
    </location>
</feature>
<dbReference type="InterPro" id="IPR004358">
    <property type="entry name" value="Sig_transdc_His_kin-like_C"/>
</dbReference>
<organism evidence="8 9">
    <name type="scientific">Haloferax volcanii JCM 10717</name>
    <dbReference type="NCBI Taxonomy" id="1227458"/>
    <lineage>
        <taxon>Archaea</taxon>
        <taxon>Methanobacteriati</taxon>
        <taxon>Methanobacteriota</taxon>
        <taxon>Stenosarchaea group</taxon>
        <taxon>Halobacteria</taxon>
        <taxon>Halobacteriales</taxon>
        <taxon>Haloferacaceae</taxon>
        <taxon>Haloferax</taxon>
    </lineage>
</organism>
<name>M0IE87_HALVO</name>
<evidence type="ECO:0000313" key="8">
    <source>
        <dbReference type="EMBL" id="ELZ94382.1"/>
    </source>
</evidence>
<dbReference type="InterPro" id="IPR005467">
    <property type="entry name" value="His_kinase_dom"/>
</dbReference>
<protein>
    <recommendedName>
        <fullName evidence="2">histidine kinase</fullName>
        <ecNumber evidence="2">2.7.13.3</ecNumber>
    </recommendedName>
</protein>
<evidence type="ECO:0000256" key="4">
    <source>
        <dbReference type="ARBA" id="ARBA00022777"/>
    </source>
</evidence>
<evidence type="ECO:0000256" key="6">
    <source>
        <dbReference type="SAM" id="MobiDB-lite"/>
    </source>
</evidence>
<evidence type="ECO:0000256" key="1">
    <source>
        <dbReference type="ARBA" id="ARBA00000085"/>
    </source>
</evidence>
<keyword evidence="5" id="KW-0902">Two-component regulatory system</keyword>
<evidence type="ECO:0000256" key="2">
    <source>
        <dbReference type="ARBA" id="ARBA00012438"/>
    </source>
</evidence>
<dbReference type="Gene3D" id="3.30.565.10">
    <property type="entry name" value="Histidine kinase-like ATPase, C-terminal domain"/>
    <property type="match status" value="1"/>
</dbReference>
<reference evidence="8 9" key="1">
    <citation type="journal article" date="2014" name="PLoS Genet.">
        <title>Phylogenetically driven sequencing of extremely halophilic archaea reveals strategies for static and dynamic osmo-response.</title>
        <authorList>
            <person name="Becker E.A."/>
            <person name="Seitzer P.M."/>
            <person name="Tritt A."/>
            <person name="Larsen D."/>
            <person name="Krusor M."/>
            <person name="Yao A.I."/>
            <person name="Wu D."/>
            <person name="Madern D."/>
            <person name="Eisen J.A."/>
            <person name="Darling A.E."/>
            <person name="Facciotti M.T."/>
        </authorList>
    </citation>
    <scope>NUCLEOTIDE SEQUENCE [LARGE SCALE GENOMIC DNA]</scope>
    <source>
        <strain evidence="8 9">JCM 10717</strain>
    </source>
</reference>
<dbReference type="PATRIC" id="fig|1227458.3.peg.412"/>
<keyword evidence="3" id="KW-0808">Transferase</keyword>
<dbReference type="Pfam" id="PF02518">
    <property type="entry name" value="HATPase_c"/>
    <property type="match status" value="1"/>
</dbReference>
<evidence type="ECO:0000256" key="5">
    <source>
        <dbReference type="ARBA" id="ARBA00023012"/>
    </source>
</evidence>
<dbReference type="InterPro" id="IPR003594">
    <property type="entry name" value="HATPase_dom"/>
</dbReference>
<dbReference type="AlphaFoldDB" id="M0IE87"/>
<comment type="catalytic activity">
    <reaction evidence="1">
        <text>ATP + protein L-histidine = ADP + protein N-phospho-L-histidine.</text>
        <dbReference type="EC" id="2.7.13.3"/>
    </reaction>
</comment>
<dbReference type="InterPro" id="IPR036890">
    <property type="entry name" value="HATPase_C_sf"/>
</dbReference>
<dbReference type="InterPro" id="IPR050736">
    <property type="entry name" value="Sensor_HK_Regulatory"/>
</dbReference>
<keyword evidence="4" id="KW-0418">Kinase</keyword>
<dbReference type="PROSITE" id="PS50109">
    <property type="entry name" value="HIS_KIN"/>
    <property type="match status" value="1"/>
</dbReference>
<dbReference type="EC" id="2.7.13.3" evidence="2"/>
<sequence length="159" mass="16596">MLVVEDGLGTTQADQGRFQQAFENLFRNAVEHGGSCCGSGDDAAADDAPADETASAESPPTDATDELTVRVGPTETGFYVADNGPGIPADERDTVFEHGHTTSDSGTGFGLSIVESIIEAHGWDIEATAPEADLGGARFEFDIGGVRSEVEPRFSLSDD</sequence>
<proteinExistence type="predicted"/>
<gene>
    <name evidence="8" type="ORF">C452_02257</name>
</gene>
<dbReference type="SMART" id="SM00387">
    <property type="entry name" value="HATPase_c"/>
    <property type="match status" value="1"/>
</dbReference>